<comment type="caution">
    <text evidence="8">The sequence shown here is derived from an EMBL/GenBank/DDBJ whole genome shotgun (WGS) entry which is preliminary data.</text>
</comment>
<evidence type="ECO:0000259" key="7">
    <source>
        <dbReference type="SMART" id="SM00387"/>
    </source>
</evidence>
<feature type="region of interest" description="Disordered" evidence="6">
    <location>
        <begin position="626"/>
        <end position="647"/>
    </location>
</feature>
<evidence type="ECO:0000256" key="2">
    <source>
        <dbReference type="ARBA" id="ARBA00022741"/>
    </source>
</evidence>
<dbReference type="NCBIfam" id="NF003555">
    <property type="entry name" value="PRK05218.1"/>
    <property type="match status" value="1"/>
</dbReference>
<dbReference type="SUPFAM" id="SSF54211">
    <property type="entry name" value="Ribosomal protein S5 domain 2-like"/>
    <property type="match status" value="1"/>
</dbReference>
<dbReference type="InterPro" id="IPR001404">
    <property type="entry name" value="Hsp90_fam"/>
</dbReference>
<dbReference type="InterPro" id="IPR019805">
    <property type="entry name" value="Heat_shock_protein_90_CS"/>
</dbReference>
<dbReference type="InterPro" id="IPR036890">
    <property type="entry name" value="HATPase_C_sf"/>
</dbReference>
<keyword evidence="5" id="KW-0963">Cytoplasm</keyword>
<evidence type="ECO:0000256" key="1">
    <source>
        <dbReference type="ARBA" id="ARBA00008239"/>
    </source>
</evidence>
<dbReference type="RefSeq" id="WP_345468401.1">
    <property type="nucleotide sequence ID" value="NZ_BAABHF010000026.1"/>
</dbReference>
<dbReference type="PIRSF" id="PIRSF002583">
    <property type="entry name" value="Hsp90"/>
    <property type="match status" value="1"/>
</dbReference>
<keyword evidence="9" id="KW-1185">Reference proteome</keyword>
<evidence type="ECO:0000256" key="4">
    <source>
        <dbReference type="ARBA" id="ARBA00023186"/>
    </source>
</evidence>
<evidence type="ECO:0000313" key="9">
    <source>
        <dbReference type="Proteomes" id="UP001500503"/>
    </source>
</evidence>
<keyword evidence="4 5" id="KW-0143">Chaperone</keyword>
<dbReference type="SMART" id="SM00387">
    <property type="entry name" value="HATPase_c"/>
    <property type="match status" value="1"/>
</dbReference>
<dbReference type="EMBL" id="BAABHF010000026">
    <property type="protein sequence ID" value="GAA4501747.1"/>
    <property type="molecule type" value="Genomic_DNA"/>
</dbReference>
<dbReference type="SUPFAM" id="SSF55874">
    <property type="entry name" value="ATPase domain of HSP90 chaperone/DNA topoisomerase II/histidine kinase"/>
    <property type="match status" value="1"/>
</dbReference>
<dbReference type="CDD" id="cd16927">
    <property type="entry name" value="HATPase_Hsp90-like"/>
    <property type="match status" value="1"/>
</dbReference>
<accession>A0ABP8QEA8</accession>
<keyword evidence="2 5" id="KW-0547">Nucleotide-binding</keyword>
<comment type="similarity">
    <text evidence="1 5">Belongs to the heat shock protein 90 family.</text>
</comment>
<dbReference type="PROSITE" id="PS00298">
    <property type="entry name" value="HSP90"/>
    <property type="match status" value="1"/>
</dbReference>
<comment type="caution">
    <text evidence="5">Lacks conserved residue(s) required for the propagation of feature annotation.</text>
</comment>
<protein>
    <recommendedName>
        <fullName evidence="5">Chaperone protein HtpG</fullName>
    </recommendedName>
    <alternativeName>
        <fullName evidence="5">Heat shock protein HtpG</fullName>
    </alternativeName>
    <alternativeName>
        <fullName evidence="5">High temperature protein G</fullName>
    </alternativeName>
</protein>
<dbReference type="PANTHER" id="PTHR11528">
    <property type="entry name" value="HEAT SHOCK PROTEIN 90 FAMILY MEMBER"/>
    <property type="match status" value="1"/>
</dbReference>
<sequence>MSAPTQQERFSFQAEVVQLLDLMIHSLYSNKEIFLRELISNASDAIDRLRFAQLTEPGLEEEGADKEELRIHVSFDKDARTITITDNGIGMSRQEVMDNIGTIAKSGTREFFQALTGDQRKDATLIGQFGVGFYSSFIVADRVTLTTRRAGLPAEEAVRWESDGRGEYALEAVERAQRGTELVLHLREGEDDLLNHHRLRTIIQKYSDHISLPIVMPQEGDEAGEETVNRASALWARPKNEISDADYNEFYKHVAHDFADPLAHLHSKMEGTYEYTLLLFIPATAPFDLWMPEARHGVKLHVQRVFIMDDTGQLMPNYLRFVRGVIDSADLPLNVSREILQSSRVVDNIRSSAVKKVLRLLKDLAEKEPEKYATFWREFGDVLKEGVAEDYSNRDEIAKLLRFTTTKSATDEPDTSLGDYVERMKEGQDKIYYLLAPTPAAAKSSPHLEIFRKKGIEVLLLGQAIDNWLVTSLPDFEGKRLQSVAQGVSDLGAMEDEAEKEAGEKAGTELSGLVERLKEALGDKVSDVRTTNRLTTSPACIVADEPDIEMNLMRRMRGSGMPSRPILEINPEHTLVRRLDGETDEQRLSDWAHVLYNQSVLTLGARIDDPAEFVERLNGLLMTLADGTGEGAQETEKADAEAGSGEE</sequence>
<keyword evidence="3 5" id="KW-0067">ATP-binding</keyword>
<dbReference type="InterPro" id="IPR003594">
    <property type="entry name" value="HATPase_dom"/>
</dbReference>
<dbReference type="HAMAP" id="MF_00505">
    <property type="entry name" value="HSP90"/>
    <property type="match status" value="1"/>
</dbReference>
<dbReference type="InterPro" id="IPR037196">
    <property type="entry name" value="HSP90_C"/>
</dbReference>
<feature type="region of interest" description="A; substrate-binding" evidence="5">
    <location>
        <begin position="1"/>
        <end position="337"/>
    </location>
</feature>
<feature type="domain" description="Histidine kinase/HSP90-like ATPase" evidence="7">
    <location>
        <begin position="30"/>
        <end position="190"/>
    </location>
</feature>
<reference evidence="9" key="1">
    <citation type="journal article" date="2019" name="Int. J. Syst. Evol. Microbiol.">
        <title>The Global Catalogue of Microorganisms (GCM) 10K type strain sequencing project: providing services to taxonomists for standard genome sequencing and annotation.</title>
        <authorList>
            <consortium name="The Broad Institute Genomics Platform"/>
            <consortium name="The Broad Institute Genome Sequencing Center for Infectious Disease"/>
            <person name="Wu L."/>
            <person name="Ma J."/>
        </authorList>
    </citation>
    <scope>NUCLEOTIDE SEQUENCE [LARGE SCALE GENOMIC DNA]</scope>
    <source>
        <strain evidence="9">JCM 17933</strain>
    </source>
</reference>
<evidence type="ECO:0000256" key="6">
    <source>
        <dbReference type="SAM" id="MobiDB-lite"/>
    </source>
</evidence>
<dbReference type="Gene3D" id="3.30.230.80">
    <property type="match status" value="1"/>
</dbReference>
<dbReference type="Gene3D" id="3.30.565.10">
    <property type="entry name" value="Histidine kinase-like ATPase, C-terminal domain"/>
    <property type="match status" value="1"/>
</dbReference>
<dbReference type="PRINTS" id="PR00775">
    <property type="entry name" value="HEATSHOCK90"/>
</dbReference>
<dbReference type="InterPro" id="IPR020568">
    <property type="entry name" value="Ribosomal_Su5_D2-typ_SF"/>
</dbReference>
<gene>
    <name evidence="5 8" type="primary">htpG</name>
    <name evidence="8" type="ORF">GCM10023191_052250</name>
</gene>
<dbReference type="Proteomes" id="UP001500503">
    <property type="component" value="Unassembled WGS sequence"/>
</dbReference>
<dbReference type="Pfam" id="PF00183">
    <property type="entry name" value="HSP90"/>
    <property type="match status" value="1"/>
</dbReference>
<dbReference type="InterPro" id="IPR020575">
    <property type="entry name" value="Hsp90_N"/>
</dbReference>
<evidence type="ECO:0000313" key="8">
    <source>
        <dbReference type="EMBL" id="GAA4501747.1"/>
    </source>
</evidence>
<feature type="region of interest" description="C" evidence="5">
    <location>
        <begin position="555"/>
        <end position="647"/>
    </location>
</feature>
<evidence type="ECO:0000256" key="5">
    <source>
        <dbReference type="HAMAP-Rule" id="MF_00505"/>
    </source>
</evidence>
<organism evidence="8 9">
    <name type="scientific">Actinoallomurus oryzae</name>
    <dbReference type="NCBI Taxonomy" id="502180"/>
    <lineage>
        <taxon>Bacteria</taxon>
        <taxon>Bacillati</taxon>
        <taxon>Actinomycetota</taxon>
        <taxon>Actinomycetes</taxon>
        <taxon>Streptosporangiales</taxon>
        <taxon>Thermomonosporaceae</taxon>
        <taxon>Actinoallomurus</taxon>
    </lineage>
</organism>
<evidence type="ECO:0000256" key="3">
    <source>
        <dbReference type="ARBA" id="ARBA00022840"/>
    </source>
</evidence>
<proteinExistence type="inferred from homology"/>
<comment type="subcellular location">
    <subcellularLocation>
        <location evidence="5">Cytoplasm</location>
    </subcellularLocation>
</comment>
<name>A0ABP8QEA8_9ACTN</name>
<keyword evidence="5" id="KW-0346">Stress response</keyword>
<dbReference type="Gene3D" id="1.20.120.790">
    <property type="entry name" value="Heat shock protein 90, C-terminal domain"/>
    <property type="match status" value="1"/>
</dbReference>
<comment type="subunit">
    <text evidence="5">Homodimer.</text>
</comment>
<dbReference type="SUPFAM" id="SSF110942">
    <property type="entry name" value="HSP90 C-terminal domain"/>
    <property type="match status" value="1"/>
</dbReference>
<comment type="function">
    <text evidence="5">Molecular chaperone. Has ATPase activity.</text>
</comment>
<dbReference type="Pfam" id="PF13589">
    <property type="entry name" value="HATPase_c_3"/>
    <property type="match status" value="1"/>
</dbReference>
<dbReference type="Gene3D" id="3.40.50.11260">
    <property type="match status" value="1"/>
</dbReference>